<protein>
    <submittedName>
        <fullName evidence="1">Uncharacterized protein</fullName>
    </submittedName>
</protein>
<sequence>MGFAELSTERLHEVAVHLAAAEALRRTRHRVEVLSEPRSRLLLVGGRRVRVFARRTAEQRPMRRGTGQDTSDAHALVFVDLSGAVPRFHVTAPDVAVGRVEAGLDDWPLLERLDARG</sequence>
<evidence type="ECO:0000313" key="1">
    <source>
        <dbReference type="EMBL" id="ATE55746.1"/>
    </source>
</evidence>
<gene>
    <name evidence="1" type="ORF">CNX65_22680</name>
</gene>
<dbReference type="EMBL" id="CP023445">
    <property type="protein sequence ID" value="ATE55746.1"/>
    <property type="molecule type" value="Genomic_DNA"/>
</dbReference>
<dbReference type="KEGG" id="apre:CNX65_22680"/>
<dbReference type="AlphaFoldDB" id="A0A290Z9S8"/>
<dbReference type="RefSeq" id="WP_096495577.1">
    <property type="nucleotide sequence ID" value="NZ_CP023445.1"/>
</dbReference>
<proteinExistence type="predicted"/>
<name>A0A290Z9S8_9PSEU</name>
<evidence type="ECO:0000313" key="2">
    <source>
        <dbReference type="Proteomes" id="UP000218505"/>
    </source>
</evidence>
<organism evidence="1 2">
    <name type="scientific">Actinosynnema pretiosum</name>
    <dbReference type="NCBI Taxonomy" id="42197"/>
    <lineage>
        <taxon>Bacteria</taxon>
        <taxon>Bacillati</taxon>
        <taxon>Actinomycetota</taxon>
        <taxon>Actinomycetes</taxon>
        <taxon>Pseudonocardiales</taxon>
        <taxon>Pseudonocardiaceae</taxon>
        <taxon>Actinosynnema</taxon>
    </lineage>
</organism>
<keyword evidence="2" id="KW-1185">Reference proteome</keyword>
<accession>A0A290Z9S8</accession>
<reference evidence="1" key="1">
    <citation type="submission" date="2017-09" db="EMBL/GenBank/DDBJ databases">
        <title>Complete Genome Sequence of ansamitocin-producing Bacterium Actinosynnema pretiosum X47.</title>
        <authorList>
            <person name="Cao G."/>
            <person name="Zong G."/>
            <person name="Zhong C."/>
            <person name="Fu J."/>
        </authorList>
    </citation>
    <scope>NUCLEOTIDE SEQUENCE [LARGE SCALE GENOMIC DNA]</scope>
    <source>
        <strain evidence="1">X47</strain>
    </source>
</reference>
<dbReference type="Proteomes" id="UP000218505">
    <property type="component" value="Chromosome"/>
</dbReference>